<evidence type="ECO:0000313" key="3">
    <source>
        <dbReference type="Proteomes" id="UP000076532"/>
    </source>
</evidence>
<proteinExistence type="predicted"/>
<evidence type="ECO:0000256" key="1">
    <source>
        <dbReference type="SAM" id="MobiDB-lite"/>
    </source>
</evidence>
<dbReference type="AlphaFoldDB" id="A0A167TKE4"/>
<organism evidence="2 3">
    <name type="scientific">Athelia psychrophila</name>
    <dbReference type="NCBI Taxonomy" id="1759441"/>
    <lineage>
        <taxon>Eukaryota</taxon>
        <taxon>Fungi</taxon>
        <taxon>Dikarya</taxon>
        <taxon>Basidiomycota</taxon>
        <taxon>Agaricomycotina</taxon>
        <taxon>Agaricomycetes</taxon>
        <taxon>Agaricomycetidae</taxon>
        <taxon>Atheliales</taxon>
        <taxon>Atheliaceae</taxon>
        <taxon>Athelia</taxon>
    </lineage>
</organism>
<sequence>MTWHVPSTSDKSWLNIGSSARRSARDRYRRRNVPLLSIALDTIPSFLPPLPSHPGSLSSSVPTTPRPMCPSRSCGLISPPVHLPASKGCDRGWYLLRGARRRALTTSVNML</sequence>
<name>A0A167TKE4_9AGAM</name>
<feature type="region of interest" description="Disordered" evidence="1">
    <location>
        <begin position="1"/>
        <end position="25"/>
    </location>
</feature>
<evidence type="ECO:0000313" key="2">
    <source>
        <dbReference type="EMBL" id="KZP03028.1"/>
    </source>
</evidence>
<dbReference type="Proteomes" id="UP000076532">
    <property type="component" value="Unassembled WGS sequence"/>
</dbReference>
<feature type="compositionally biased region" description="Polar residues" evidence="1">
    <location>
        <begin position="1"/>
        <end position="17"/>
    </location>
</feature>
<reference evidence="2 3" key="1">
    <citation type="journal article" date="2016" name="Mol. Biol. Evol.">
        <title>Comparative Genomics of Early-Diverging Mushroom-Forming Fungi Provides Insights into the Origins of Lignocellulose Decay Capabilities.</title>
        <authorList>
            <person name="Nagy L.G."/>
            <person name="Riley R."/>
            <person name="Tritt A."/>
            <person name="Adam C."/>
            <person name="Daum C."/>
            <person name="Floudas D."/>
            <person name="Sun H."/>
            <person name="Yadav J.S."/>
            <person name="Pangilinan J."/>
            <person name="Larsson K.H."/>
            <person name="Matsuura K."/>
            <person name="Barry K."/>
            <person name="Labutti K."/>
            <person name="Kuo R."/>
            <person name="Ohm R.A."/>
            <person name="Bhattacharya S.S."/>
            <person name="Shirouzu T."/>
            <person name="Yoshinaga Y."/>
            <person name="Martin F.M."/>
            <person name="Grigoriev I.V."/>
            <person name="Hibbett D.S."/>
        </authorList>
    </citation>
    <scope>NUCLEOTIDE SEQUENCE [LARGE SCALE GENOMIC DNA]</scope>
    <source>
        <strain evidence="2 3">CBS 109695</strain>
    </source>
</reference>
<protein>
    <submittedName>
        <fullName evidence="2">Uncharacterized protein</fullName>
    </submittedName>
</protein>
<dbReference type="EMBL" id="KV418192">
    <property type="protein sequence ID" value="KZP03028.1"/>
    <property type="molecule type" value="Genomic_DNA"/>
</dbReference>
<accession>A0A167TKE4</accession>
<keyword evidence="3" id="KW-1185">Reference proteome</keyword>
<gene>
    <name evidence="2" type="ORF">FIBSPDRAFT_524887</name>
</gene>